<name>A0A0M3IVK6_ASCLU</name>
<dbReference type="Proteomes" id="UP000036681">
    <property type="component" value="Unplaced"/>
</dbReference>
<accession>A0A0M3IVK6</accession>
<proteinExistence type="predicted"/>
<evidence type="ECO:0000313" key="3">
    <source>
        <dbReference type="WBParaSite" id="ALUE_0002278401-mRNA-1"/>
    </source>
</evidence>
<feature type="region of interest" description="Disordered" evidence="1">
    <location>
        <begin position="1"/>
        <end position="37"/>
    </location>
</feature>
<dbReference type="WBParaSite" id="ALUE_0002278401-mRNA-1">
    <property type="protein sequence ID" value="ALUE_0002278401-mRNA-1"/>
    <property type="gene ID" value="ALUE_0002278401"/>
</dbReference>
<protein>
    <submittedName>
        <fullName evidence="3">CBS domain-containing protein</fullName>
    </submittedName>
</protein>
<organism evidence="2 3">
    <name type="scientific">Ascaris lumbricoides</name>
    <name type="common">Giant roundworm</name>
    <dbReference type="NCBI Taxonomy" id="6252"/>
    <lineage>
        <taxon>Eukaryota</taxon>
        <taxon>Metazoa</taxon>
        <taxon>Ecdysozoa</taxon>
        <taxon>Nematoda</taxon>
        <taxon>Chromadorea</taxon>
        <taxon>Rhabditida</taxon>
        <taxon>Spirurina</taxon>
        <taxon>Ascaridomorpha</taxon>
        <taxon>Ascaridoidea</taxon>
        <taxon>Ascarididae</taxon>
        <taxon>Ascaris</taxon>
    </lineage>
</organism>
<evidence type="ECO:0000256" key="1">
    <source>
        <dbReference type="SAM" id="MobiDB-lite"/>
    </source>
</evidence>
<reference evidence="3" key="1">
    <citation type="submission" date="2017-02" db="UniProtKB">
        <authorList>
            <consortium name="WormBaseParasite"/>
        </authorList>
    </citation>
    <scope>IDENTIFICATION</scope>
</reference>
<evidence type="ECO:0000313" key="2">
    <source>
        <dbReference type="Proteomes" id="UP000036681"/>
    </source>
</evidence>
<dbReference type="AlphaFoldDB" id="A0A0M3IVK6"/>
<keyword evidence="2" id="KW-1185">Reference proteome</keyword>
<feature type="compositionally biased region" description="Basic and acidic residues" evidence="1">
    <location>
        <begin position="28"/>
        <end position="37"/>
    </location>
</feature>
<sequence>MSGEVPPTEAAKRVKSVGGASESTVGEDTGKVDEKIHPVDSMKIEFKADKEDEWEELKEVTATDTTPTNSEHEIVTAQDFDNDVHEYDADPLSTWSQSSGSISYDSGWSLRSIIKNLTFNAKRMDLQPVLPLMQTEKKQVVSGMTPSLTTLDEHMLAQLNKALRLRAQFGDMRTHIVIKDRQSSNERRGIITKMDLQPVLPLMQTEKKQVVSGMTPSLTTLDEHMLAQLNKALRLRAQFGDMRTHIVIKDRQSSNERRGIITKLFDDSLRQYFSSTGKVKRQICIRMECGGNTSPSLTITCAPGQREQRYYNDIDTYEVIDNTHSQMVYRFPLISLIEF</sequence>